<dbReference type="AlphaFoldDB" id="A0A0G1DK04"/>
<reference evidence="4 5" key="1">
    <citation type="journal article" date="2015" name="Nature">
        <title>rRNA introns, odd ribosomes, and small enigmatic genomes across a large radiation of phyla.</title>
        <authorList>
            <person name="Brown C.T."/>
            <person name="Hug L.A."/>
            <person name="Thomas B.C."/>
            <person name="Sharon I."/>
            <person name="Castelle C.J."/>
            <person name="Singh A."/>
            <person name="Wilkins M.J."/>
            <person name="Williams K.H."/>
            <person name="Banfield J.F."/>
        </authorList>
    </citation>
    <scope>NUCLEOTIDE SEQUENCE [LARGE SCALE GENOMIC DNA]</scope>
</reference>
<dbReference type="GO" id="GO:0002100">
    <property type="term" value="P:tRNA wobble adenosine to inosine editing"/>
    <property type="evidence" value="ECO:0007669"/>
    <property type="project" value="InterPro"/>
</dbReference>
<protein>
    <recommendedName>
        <fullName evidence="3">CMP/dCMP-type deaminase domain-containing protein</fullName>
    </recommendedName>
</protein>
<dbReference type="PANTHER" id="PTHR11079">
    <property type="entry name" value="CYTOSINE DEAMINASE FAMILY MEMBER"/>
    <property type="match status" value="1"/>
</dbReference>
<keyword evidence="1" id="KW-0479">Metal-binding</keyword>
<dbReference type="Pfam" id="PF00383">
    <property type="entry name" value="dCMP_cyt_deam_1"/>
    <property type="match status" value="1"/>
</dbReference>
<evidence type="ECO:0000313" key="5">
    <source>
        <dbReference type="Proteomes" id="UP000034894"/>
    </source>
</evidence>
<proteinExistence type="predicted"/>
<accession>A0A0G1DK04</accession>
<dbReference type="InterPro" id="IPR016193">
    <property type="entry name" value="Cytidine_deaminase-like"/>
</dbReference>
<dbReference type="Proteomes" id="UP000034894">
    <property type="component" value="Unassembled WGS sequence"/>
</dbReference>
<dbReference type="GO" id="GO:0052717">
    <property type="term" value="F:tRNA-specific adenosine-34 deaminase activity"/>
    <property type="evidence" value="ECO:0007669"/>
    <property type="project" value="UniProtKB-EC"/>
</dbReference>
<evidence type="ECO:0000259" key="3">
    <source>
        <dbReference type="PROSITE" id="PS51747"/>
    </source>
</evidence>
<dbReference type="Gene3D" id="3.40.140.10">
    <property type="entry name" value="Cytidine Deaminase, domain 2"/>
    <property type="match status" value="1"/>
</dbReference>
<dbReference type="PROSITE" id="PS00903">
    <property type="entry name" value="CYT_DCMP_DEAMINASES_1"/>
    <property type="match status" value="1"/>
</dbReference>
<dbReference type="PROSITE" id="PS51747">
    <property type="entry name" value="CYT_DCMP_DEAMINASES_2"/>
    <property type="match status" value="1"/>
</dbReference>
<evidence type="ECO:0000256" key="2">
    <source>
        <dbReference type="ARBA" id="ARBA00022833"/>
    </source>
</evidence>
<evidence type="ECO:0000256" key="1">
    <source>
        <dbReference type="ARBA" id="ARBA00022723"/>
    </source>
</evidence>
<name>A0A0G1DK04_9BACT</name>
<dbReference type="SUPFAM" id="SSF53927">
    <property type="entry name" value="Cytidine deaminase-like"/>
    <property type="match status" value="1"/>
</dbReference>
<dbReference type="InterPro" id="IPR002125">
    <property type="entry name" value="CMP_dCMP_dom"/>
</dbReference>
<evidence type="ECO:0000313" key="4">
    <source>
        <dbReference type="EMBL" id="KKS98165.1"/>
    </source>
</evidence>
<comment type="caution">
    <text evidence="4">The sequence shown here is derived from an EMBL/GenBank/DDBJ whole genome shotgun (WGS) entry which is preliminary data.</text>
</comment>
<dbReference type="PANTHER" id="PTHR11079:SF179">
    <property type="entry name" value="TRNA(ADENINE(34)) DEAMINASE, CHLOROPLASTIC"/>
    <property type="match status" value="1"/>
</dbReference>
<gene>
    <name evidence="4" type="ORF">UV73_C0003G0107</name>
</gene>
<dbReference type="InterPro" id="IPR016192">
    <property type="entry name" value="APOBEC/CMP_deaminase_Zn-bd"/>
</dbReference>
<dbReference type="STRING" id="1618443.UV73_C0003G0107"/>
<feature type="domain" description="CMP/dCMP-type deaminase" evidence="3">
    <location>
        <begin position="271"/>
        <end position="380"/>
    </location>
</feature>
<dbReference type="EMBL" id="LCFP01000003">
    <property type="protein sequence ID" value="KKS98165.1"/>
    <property type="molecule type" value="Genomic_DNA"/>
</dbReference>
<dbReference type="GO" id="GO:0008270">
    <property type="term" value="F:zinc ion binding"/>
    <property type="evidence" value="ECO:0007669"/>
    <property type="project" value="InterPro"/>
</dbReference>
<keyword evidence="2" id="KW-0862">Zinc</keyword>
<sequence>MTVLSEKITDTKNPGLLFPDYQLCDLETELNILSSEIKSTSLDLNILYTWANPYRKINESADLKDYFDRIPEFENKLRYFDIFQQTSAVILRSVELEELAEQNNFQIDIASQMAIQAQRFDRHLDFKPDAASELDKNGSYSNFEYILYKYLSTGAYPWYLIQMFEENLTSAVQKNPEAFWRMFRAFRLDKILPFFRKISDEDKDKLSAVLLESGHENEDGIKEFCQAMKKVGITTDDLSTESYGKMWPQTLYFMPHIQSLMDEGIPFERQNKPEIYMNIALALAYLALELESEPIAALVVKDGRIISGAHNEATKFKNIFIHAEDIAIHNAIETTEDENLSDCSIFVTAEPCAECATKLMKYQLSSIYIGIASEMGGETKFGILTSRVHSNQGPPYRNPYSPENITWGVLEEEFFHLYHEVMDWQDFVKPRLSLNFSIPLRQTF</sequence>
<organism evidence="4 5">
    <name type="scientific">Candidatus Gottesmanbacteria bacterium GW2011_GWA2_43_14</name>
    <dbReference type="NCBI Taxonomy" id="1618443"/>
    <lineage>
        <taxon>Bacteria</taxon>
        <taxon>Candidatus Gottesmaniibacteriota</taxon>
    </lineage>
</organism>